<reference evidence="8" key="1">
    <citation type="submission" date="2018-05" db="EMBL/GenBank/DDBJ databases">
        <authorList>
            <person name="Lanie J.A."/>
            <person name="Ng W.-L."/>
            <person name="Kazmierczak K.M."/>
            <person name="Andrzejewski T.M."/>
            <person name="Davidsen T.M."/>
            <person name="Wayne K.J."/>
            <person name="Tettelin H."/>
            <person name="Glass J.I."/>
            <person name="Rusch D."/>
            <person name="Podicherti R."/>
            <person name="Tsui H.-C.T."/>
            <person name="Winkler M.E."/>
        </authorList>
    </citation>
    <scope>NUCLEOTIDE SEQUENCE</scope>
</reference>
<evidence type="ECO:0000256" key="1">
    <source>
        <dbReference type="ARBA" id="ARBA00001936"/>
    </source>
</evidence>
<dbReference type="EMBL" id="UINC01008529">
    <property type="protein sequence ID" value="SVA38359.1"/>
    <property type="molecule type" value="Genomic_DNA"/>
</dbReference>
<protein>
    <recommendedName>
        <fullName evidence="7">Nudix hydrolase domain-containing protein</fullName>
    </recommendedName>
</protein>
<evidence type="ECO:0000313" key="8">
    <source>
        <dbReference type="EMBL" id="SVA38359.1"/>
    </source>
</evidence>
<dbReference type="CDD" id="cd18870">
    <property type="entry name" value="NUDIX_AcylCoAdiphos_Nudt19"/>
    <property type="match status" value="1"/>
</dbReference>
<feature type="domain" description="Nudix hydrolase" evidence="7">
    <location>
        <begin position="7"/>
        <end position="205"/>
    </location>
</feature>
<name>A0A381VDB2_9ZZZZ</name>
<evidence type="ECO:0000256" key="2">
    <source>
        <dbReference type="ARBA" id="ARBA00001946"/>
    </source>
</evidence>
<dbReference type="InterPro" id="IPR000086">
    <property type="entry name" value="NUDIX_hydrolase_dom"/>
</dbReference>
<keyword evidence="4" id="KW-0378">Hydrolase</keyword>
<dbReference type="PROSITE" id="PS51462">
    <property type="entry name" value="NUDIX"/>
    <property type="match status" value="1"/>
</dbReference>
<keyword evidence="6" id="KW-0464">Manganese</keyword>
<dbReference type="GO" id="GO:0016818">
    <property type="term" value="F:hydrolase activity, acting on acid anhydrides, in phosphorus-containing anhydrides"/>
    <property type="evidence" value="ECO:0007669"/>
    <property type="project" value="InterPro"/>
</dbReference>
<evidence type="ECO:0000256" key="6">
    <source>
        <dbReference type="ARBA" id="ARBA00023211"/>
    </source>
</evidence>
<evidence type="ECO:0000256" key="5">
    <source>
        <dbReference type="ARBA" id="ARBA00022842"/>
    </source>
</evidence>
<accession>A0A381VDB2</accession>
<keyword evidence="3" id="KW-0479">Metal-binding</keyword>
<organism evidence="8">
    <name type="scientific">marine metagenome</name>
    <dbReference type="NCBI Taxonomy" id="408172"/>
    <lineage>
        <taxon>unclassified sequences</taxon>
        <taxon>metagenomes</taxon>
        <taxon>ecological metagenomes</taxon>
    </lineage>
</organism>
<dbReference type="InterPro" id="IPR015797">
    <property type="entry name" value="NUDIX_hydrolase-like_dom_sf"/>
</dbReference>
<dbReference type="PANTHER" id="PTHR12318:SF0">
    <property type="entry name" value="ACYL-COENZYME A DIPHOSPHATASE NUDT19"/>
    <property type="match status" value="1"/>
</dbReference>
<dbReference type="AlphaFoldDB" id="A0A381VDB2"/>
<dbReference type="PANTHER" id="PTHR12318">
    <property type="entry name" value="TESTOSTERONE-REGULATED PROTEIN RP2"/>
    <property type="match status" value="1"/>
</dbReference>
<dbReference type="SUPFAM" id="SSF55811">
    <property type="entry name" value="Nudix"/>
    <property type="match status" value="1"/>
</dbReference>
<dbReference type="InterPro" id="IPR039121">
    <property type="entry name" value="NUDT19"/>
</dbReference>
<evidence type="ECO:0000259" key="7">
    <source>
        <dbReference type="PROSITE" id="PS51462"/>
    </source>
</evidence>
<gene>
    <name evidence="8" type="ORF">METZ01_LOCUS91213</name>
</gene>
<comment type="cofactor">
    <cofactor evidence="1">
        <name>Mn(2+)</name>
        <dbReference type="ChEBI" id="CHEBI:29035"/>
    </cofactor>
</comment>
<evidence type="ECO:0000256" key="3">
    <source>
        <dbReference type="ARBA" id="ARBA00022723"/>
    </source>
</evidence>
<proteinExistence type="predicted"/>
<sequence>MKKSSNNLIPASTVLIIRNGINDLEVFMVARHHQIDFASGALVFPGGKVDSKDIGPDIRDFIVPDKDYVDEELSFRIAAIRESYEESGILFAKYKANENLINNEKLEELQKWRDRFNKNETSMQEFAKKENLKFSIESLIPFAHWITPDLMPKRFDTRFYLAAVPDGHKGTHDGKESVDSLWISPRQAIEDCLSEKRTIIFPTRMNLEKLRNSKTVEEALSNARKHRIVTVLPKLEKTEEGVFLTIPKDAGYGDVKESIENLR</sequence>
<comment type="cofactor">
    <cofactor evidence="2">
        <name>Mg(2+)</name>
        <dbReference type="ChEBI" id="CHEBI:18420"/>
    </cofactor>
</comment>
<dbReference type="Gene3D" id="3.90.79.10">
    <property type="entry name" value="Nucleoside Triphosphate Pyrophosphohydrolase"/>
    <property type="match status" value="1"/>
</dbReference>
<keyword evidence="5" id="KW-0460">Magnesium</keyword>
<dbReference type="GO" id="GO:0046872">
    <property type="term" value="F:metal ion binding"/>
    <property type="evidence" value="ECO:0007669"/>
    <property type="project" value="UniProtKB-KW"/>
</dbReference>
<evidence type="ECO:0000256" key="4">
    <source>
        <dbReference type="ARBA" id="ARBA00022801"/>
    </source>
</evidence>